<protein>
    <submittedName>
        <fullName evidence="4">EGF-like domain-containing protein</fullName>
    </submittedName>
</protein>
<dbReference type="Pfam" id="PF23623">
    <property type="entry name" value="GBD_IRG7_N"/>
    <property type="match status" value="1"/>
</dbReference>
<dbReference type="PANTHER" id="PTHR47324">
    <property type="entry name" value="PROTEIN IRG-7-RELATED"/>
    <property type="match status" value="1"/>
</dbReference>
<sequence>MVGWTKTALWLVATMALASALFPKILDGDDPQTVALKKAYQSWNASRKVNHDVFIENTARRTKRDVSQQPLGNVNSACQLPGYTGQHCEFPICTEVGRNFTAPQVDNEATLESGQATDLSPISFVVDETIKAFSVHLATSQPCSPSVVIKSLAGAVIPFADQTLQDDQSVTVYANVPAGTYYIVPSSVNPIEPGFLMMYQVRSKTTLQINAGFVLWDSANKQPERSDFPSYRVYQHEMAVAVVKPHGLERPGSLSTISFYKDDQLISRPMPLQIRYGCSFEYYFESFFCRDTGSYILK</sequence>
<keyword evidence="1" id="KW-0732">Signal</keyword>
<evidence type="ECO:0000313" key="4">
    <source>
        <dbReference type="WBParaSite" id="L893_g3997.t1"/>
    </source>
</evidence>
<evidence type="ECO:0000313" key="3">
    <source>
        <dbReference type="Proteomes" id="UP000095287"/>
    </source>
</evidence>
<dbReference type="InterPro" id="IPR053295">
    <property type="entry name" value="Innate_immunity_reg"/>
</dbReference>
<reference evidence="4" key="1">
    <citation type="submission" date="2016-11" db="UniProtKB">
        <authorList>
            <consortium name="WormBaseParasite"/>
        </authorList>
    </citation>
    <scope>IDENTIFICATION</scope>
</reference>
<feature type="domain" description="Irg-7 N-terminal galactose binding" evidence="2">
    <location>
        <begin position="121"/>
        <end position="198"/>
    </location>
</feature>
<dbReference type="InterPro" id="IPR057086">
    <property type="entry name" value="GBD_Irg-7_N"/>
</dbReference>
<keyword evidence="3" id="KW-1185">Reference proteome</keyword>
<accession>A0A1I8AAR8</accession>
<evidence type="ECO:0000259" key="2">
    <source>
        <dbReference type="Pfam" id="PF23623"/>
    </source>
</evidence>
<evidence type="ECO:0000256" key="1">
    <source>
        <dbReference type="SAM" id="SignalP"/>
    </source>
</evidence>
<name>A0A1I8AAR8_9BILA</name>
<feature type="chain" id="PRO_5009314487" evidence="1">
    <location>
        <begin position="21"/>
        <end position="298"/>
    </location>
</feature>
<proteinExistence type="predicted"/>
<feature type="signal peptide" evidence="1">
    <location>
        <begin position="1"/>
        <end position="20"/>
    </location>
</feature>
<dbReference type="WBParaSite" id="L893_g3997.t1">
    <property type="protein sequence ID" value="L893_g3997.t1"/>
    <property type="gene ID" value="L893_g3997"/>
</dbReference>
<organism evidence="3 4">
    <name type="scientific">Steinernema glaseri</name>
    <dbReference type="NCBI Taxonomy" id="37863"/>
    <lineage>
        <taxon>Eukaryota</taxon>
        <taxon>Metazoa</taxon>
        <taxon>Ecdysozoa</taxon>
        <taxon>Nematoda</taxon>
        <taxon>Chromadorea</taxon>
        <taxon>Rhabditida</taxon>
        <taxon>Tylenchina</taxon>
        <taxon>Panagrolaimomorpha</taxon>
        <taxon>Strongyloidoidea</taxon>
        <taxon>Steinernematidae</taxon>
        <taxon>Steinernema</taxon>
    </lineage>
</organism>
<dbReference type="AlphaFoldDB" id="A0A1I8AAR8"/>
<dbReference type="PANTHER" id="PTHR47324:SF1">
    <property type="entry name" value="EGF-LIKE DOMAIN-CONTAINING PROTEIN-RELATED"/>
    <property type="match status" value="1"/>
</dbReference>
<dbReference type="Proteomes" id="UP000095287">
    <property type="component" value="Unplaced"/>
</dbReference>